<dbReference type="GO" id="GO:0003824">
    <property type="term" value="F:catalytic activity"/>
    <property type="evidence" value="ECO:0007669"/>
    <property type="project" value="InterPro"/>
</dbReference>
<comment type="caution">
    <text evidence="2">The sequence shown here is derived from an EMBL/GenBank/DDBJ whole genome shotgun (WGS) entry which is preliminary data.</text>
</comment>
<dbReference type="AlphaFoldDB" id="A0A2S8G3M8"/>
<feature type="domain" description="PLD phosphodiesterase" evidence="1">
    <location>
        <begin position="199"/>
        <end position="226"/>
    </location>
</feature>
<dbReference type="InterPro" id="IPR047955">
    <property type="entry name" value="DrmC-like"/>
</dbReference>
<gene>
    <name evidence="2" type="ORF">C5Y96_03035</name>
</gene>
<organism evidence="2 3">
    <name type="scientific">Blastopirellula marina</name>
    <dbReference type="NCBI Taxonomy" id="124"/>
    <lineage>
        <taxon>Bacteria</taxon>
        <taxon>Pseudomonadati</taxon>
        <taxon>Planctomycetota</taxon>
        <taxon>Planctomycetia</taxon>
        <taxon>Pirellulales</taxon>
        <taxon>Pirellulaceae</taxon>
        <taxon>Blastopirellula</taxon>
    </lineage>
</organism>
<evidence type="ECO:0000259" key="1">
    <source>
        <dbReference type="PROSITE" id="PS50035"/>
    </source>
</evidence>
<protein>
    <submittedName>
        <fullName evidence="2">Phospholipase</fullName>
    </submittedName>
</protein>
<accession>A0A2S8G3M8</accession>
<dbReference type="Pfam" id="PF13091">
    <property type="entry name" value="PLDc_2"/>
    <property type="match status" value="1"/>
</dbReference>
<dbReference type="PROSITE" id="PS50035">
    <property type="entry name" value="PLD"/>
    <property type="match status" value="1"/>
</dbReference>
<dbReference type="InterPro" id="IPR025202">
    <property type="entry name" value="PLD-like_dom"/>
</dbReference>
<name>A0A2S8G3M8_9BACT</name>
<dbReference type="EMBL" id="PUIA01000016">
    <property type="protein sequence ID" value="PQO38861.1"/>
    <property type="molecule type" value="Genomic_DNA"/>
</dbReference>
<sequence length="263" mass="29348">MNGTLVELSISDLQSIVSALRSERLRPPFSALQVGRLVPGSVVDSTRLSLTELAEQGFSVKQIATALDLIVADRTRHQRSKPPIDLVTSGPEAPGITNRDTSVVVRELFSHAKDSVVVIGYAVYQGQQVFEALARRMEQIPSLQVQFFLNVPRSDGDATSSEILVAKFKQRFKDKQWPKGCRLPEVYYDPRSVSDDVPVRSSLHAKCVVVDSRKVFVSSANFTEAGQERNIEVGLRIESKWLAGQITNHFRQLHYHGFAKRAF</sequence>
<dbReference type="Proteomes" id="UP000240009">
    <property type="component" value="Unassembled WGS sequence"/>
</dbReference>
<reference evidence="2 3" key="1">
    <citation type="submission" date="2018-02" db="EMBL/GenBank/DDBJ databases">
        <title>Comparative genomes isolates from brazilian mangrove.</title>
        <authorList>
            <person name="Araujo J.E."/>
            <person name="Taketani R.G."/>
            <person name="Silva M.C.P."/>
            <person name="Loureco M.V."/>
            <person name="Andreote F.D."/>
        </authorList>
    </citation>
    <scope>NUCLEOTIDE SEQUENCE [LARGE SCALE GENOMIC DNA]</scope>
    <source>
        <strain evidence="2 3">HEX-2 MGV</strain>
    </source>
</reference>
<evidence type="ECO:0000313" key="2">
    <source>
        <dbReference type="EMBL" id="PQO38861.1"/>
    </source>
</evidence>
<proteinExistence type="predicted"/>
<dbReference type="Gene3D" id="3.30.870.10">
    <property type="entry name" value="Endonuclease Chain A"/>
    <property type="match status" value="1"/>
</dbReference>
<dbReference type="RefSeq" id="WP_105350060.1">
    <property type="nucleotide sequence ID" value="NZ_PUIA01000016.1"/>
</dbReference>
<dbReference type="InterPro" id="IPR001736">
    <property type="entry name" value="PLipase_D/transphosphatidylase"/>
</dbReference>
<evidence type="ECO:0000313" key="3">
    <source>
        <dbReference type="Proteomes" id="UP000240009"/>
    </source>
</evidence>
<dbReference type="GO" id="GO:0006793">
    <property type="term" value="P:phosphorus metabolic process"/>
    <property type="evidence" value="ECO:0007669"/>
    <property type="project" value="UniProtKB-ARBA"/>
</dbReference>
<dbReference type="SUPFAM" id="SSF56024">
    <property type="entry name" value="Phospholipase D/nuclease"/>
    <property type="match status" value="1"/>
</dbReference>
<dbReference type="NCBIfam" id="NF038319">
    <property type="entry name" value="DISARM_DrmC_I"/>
    <property type="match status" value="1"/>
</dbReference>
<dbReference type="OrthoDB" id="278324at2"/>